<dbReference type="EMBL" id="JACXYU010000006">
    <property type="protein sequence ID" value="MBD3932759.1"/>
    <property type="molecule type" value="Genomic_DNA"/>
</dbReference>
<keyword evidence="2" id="KW-1185">Reference proteome</keyword>
<dbReference type="AlphaFoldDB" id="A0A927IDL0"/>
<name>A0A927IDL0_9ACTN</name>
<proteinExistence type="predicted"/>
<accession>A0A927IDL0</accession>
<dbReference type="RefSeq" id="WP_191210047.1">
    <property type="nucleotide sequence ID" value="NZ_BAABKL010000014.1"/>
</dbReference>
<gene>
    <name evidence="1" type="ORF">IF129_14500</name>
</gene>
<organism evidence="1 2">
    <name type="scientific">Streptomyces chumphonensis</name>
    <dbReference type="NCBI Taxonomy" id="1214925"/>
    <lineage>
        <taxon>Bacteria</taxon>
        <taxon>Bacillati</taxon>
        <taxon>Actinomycetota</taxon>
        <taxon>Actinomycetes</taxon>
        <taxon>Kitasatosporales</taxon>
        <taxon>Streptomycetaceae</taxon>
        <taxon>Streptomyces</taxon>
    </lineage>
</organism>
<protein>
    <submittedName>
        <fullName evidence="1">Uncharacterized protein</fullName>
    </submittedName>
</protein>
<evidence type="ECO:0000313" key="1">
    <source>
        <dbReference type="EMBL" id="MBD3932759.1"/>
    </source>
</evidence>
<comment type="caution">
    <text evidence="1">The sequence shown here is derived from an EMBL/GenBank/DDBJ whole genome shotgun (WGS) entry which is preliminary data.</text>
</comment>
<evidence type="ECO:0000313" key="2">
    <source>
        <dbReference type="Proteomes" id="UP000632289"/>
    </source>
</evidence>
<reference evidence="1" key="1">
    <citation type="submission" date="2020-09" db="EMBL/GenBank/DDBJ databases">
        <title>Secondary metabolite and genome analysis of marine Streptomyces chumphonensis KK1-2T.</title>
        <authorList>
            <person name="Phongsopitanun W."/>
            <person name="Kanchanasin P."/>
            <person name="Pittayakhajonwut P."/>
            <person name="Suwanborirux K."/>
            <person name="Tanasupawat S."/>
        </authorList>
    </citation>
    <scope>NUCLEOTIDE SEQUENCE</scope>
    <source>
        <strain evidence="1">KK1-2</strain>
    </source>
</reference>
<sequence length="130" mass="14539">MSADQIRPDDAWPLPPAWMWACQECARRYRTMKDTMAAVHESRLTGEPHVDHDPFDSVVSSQIALAEHMAADHPDQLPEWDADCPTCASHRRAVAKAAGDDDVRAATTRRFAGEHRARHVVVPRSIVGLY</sequence>
<dbReference type="Proteomes" id="UP000632289">
    <property type="component" value="Unassembled WGS sequence"/>
</dbReference>